<dbReference type="InterPro" id="IPR050177">
    <property type="entry name" value="Lipid_A_modif_metabolic_enz"/>
</dbReference>
<dbReference type="Gene3D" id="3.40.50.720">
    <property type="entry name" value="NAD(P)-binding Rossmann-like Domain"/>
    <property type="match status" value="1"/>
</dbReference>
<accession>A0A1F6GET3</accession>
<dbReference type="Pfam" id="PF01370">
    <property type="entry name" value="Epimerase"/>
    <property type="match status" value="1"/>
</dbReference>
<comment type="caution">
    <text evidence="2">The sequence shown here is derived from an EMBL/GenBank/DDBJ whole genome shotgun (WGS) entry which is preliminary data.</text>
</comment>
<dbReference type="AlphaFoldDB" id="A0A1F6GET3"/>
<dbReference type="EMBL" id="MFNE01000010">
    <property type="protein sequence ID" value="OGG96622.1"/>
    <property type="molecule type" value="Genomic_DNA"/>
</dbReference>
<sequence length="330" mass="37443">MKKLFITGATGFLGHNFIDQLVGQPYELYLGIHQHRPELVRELAATLVPYEELDQLKLGPDFSVVHFAARAHQMRDNAQNPALEFQKANRDFTLNLAQKAKDAGVEHFIFISSVKVMGDRPGYYNLASPTHPSEPYGVSKWEAEQGLEEIFGENSKTRVTIVRLPLVYGPEVKGNVLSLLSAARQGLTLPLRGASGARSMLYVGNLVDALLKVLQSEEPKGLKRYFLTDCDDLTSSEFYSLIFQCFFKGDGVVWFPEPLFRAIGHFGGLVQFLTRIRMPINPAVVSRLFDEFRFDGEAFRKDYHWTPPFSPKEGVTAMVRWYMHHSDYDF</sequence>
<dbReference type="Proteomes" id="UP000178449">
    <property type="component" value="Unassembled WGS sequence"/>
</dbReference>
<gene>
    <name evidence="2" type="ORF">A2527_03435</name>
</gene>
<dbReference type="SUPFAM" id="SSF51735">
    <property type="entry name" value="NAD(P)-binding Rossmann-fold domains"/>
    <property type="match status" value="1"/>
</dbReference>
<dbReference type="STRING" id="1817772.A2527_03435"/>
<evidence type="ECO:0000259" key="1">
    <source>
        <dbReference type="Pfam" id="PF01370"/>
    </source>
</evidence>
<dbReference type="InterPro" id="IPR036291">
    <property type="entry name" value="NAD(P)-bd_dom_sf"/>
</dbReference>
<evidence type="ECO:0000313" key="3">
    <source>
        <dbReference type="Proteomes" id="UP000178449"/>
    </source>
</evidence>
<proteinExistence type="predicted"/>
<protein>
    <recommendedName>
        <fullName evidence="1">NAD-dependent epimerase/dehydratase domain-containing protein</fullName>
    </recommendedName>
</protein>
<organism evidence="2 3">
    <name type="scientific">Candidatus Lambdaproteobacteria bacterium RIFOXYD2_FULL_50_16</name>
    <dbReference type="NCBI Taxonomy" id="1817772"/>
    <lineage>
        <taxon>Bacteria</taxon>
        <taxon>Pseudomonadati</taxon>
        <taxon>Pseudomonadota</taxon>
        <taxon>Candidatus Lambdaproteobacteria</taxon>
    </lineage>
</organism>
<name>A0A1F6GET3_9PROT</name>
<dbReference type="PANTHER" id="PTHR43245:SF58">
    <property type="entry name" value="BLL5923 PROTEIN"/>
    <property type="match status" value="1"/>
</dbReference>
<reference evidence="2 3" key="1">
    <citation type="journal article" date="2016" name="Nat. Commun.">
        <title>Thousands of microbial genomes shed light on interconnected biogeochemical processes in an aquifer system.</title>
        <authorList>
            <person name="Anantharaman K."/>
            <person name="Brown C.T."/>
            <person name="Hug L.A."/>
            <person name="Sharon I."/>
            <person name="Castelle C.J."/>
            <person name="Probst A.J."/>
            <person name="Thomas B.C."/>
            <person name="Singh A."/>
            <person name="Wilkins M.J."/>
            <person name="Karaoz U."/>
            <person name="Brodie E.L."/>
            <person name="Williams K.H."/>
            <person name="Hubbard S.S."/>
            <person name="Banfield J.F."/>
        </authorList>
    </citation>
    <scope>NUCLEOTIDE SEQUENCE [LARGE SCALE GENOMIC DNA]</scope>
</reference>
<evidence type="ECO:0000313" key="2">
    <source>
        <dbReference type="EMBL" id="OGG96622.1"/>
    </source>
</evidence>
<dbReference type="PANTHER" id="PTHR43245">
    <property type="entry name" value="BIFUNCTIONAL POLYMYXIN RESISTANCE PROTEIN ARNA"/>
    <property type="match status" value="1"/>
</dbReference>
<feature type="domain" description="NAD-dependent epimerase/dehydratase" evidence="1">
    <location>
        <begin position="5"/>
        <end position="217"/>
    </location>
</feature>
<dbReference type="InterPro" id="IPR001509">
    <property type="entry name" value="Epimerase_deHydtase"/>
</dbReference>